<accession>A0A917BN02</accession>
<dbReference type="Gene3D" id="3.40.50.300">
    <property type="entry name" value="P-loop containing nucleotide triphosphate hydrolases"/>
    <property type="match status" value="1"/>
</dbReference>
<reference evidence="11" key="1">
    <citation type="journal article" date="2014" name="Int. J. Syst. Evol. Microbiol.">
        <title>Complete genome sequence of Corynebacterium casei LMG S-19264T (=DSM 44701T), isolated from a smear-ripened cheese.</title>
        <authorList>
            <consortium name="US DOE Joint Genome Institute (JGI-PGF)"/>
            <person name="Walter F."/>
            <person name="Albersmeier A."/>
            <person name="Kalinowski J."/>
            <person name="Ruckert C."/>
        </authorList>
    </citation>
    <scope>NUCLEOTIDE SEQUENCE</scope>
    <source>
        <strain evidence="11">CGMCC 1.16067</strain>
    </source>
</reference>
<feature type="domain" description="ABC transporter" evidence="10">
    <location>
        <begin position="10"/>
        <end position="240"/>
    </location>
</feature>
<evidence type="ECO:0000256" key="2">
    <source>
        <dbReference type="ARBA" id="ARBA00022448"/>
    </source>
</evidence>
<dbReference type="InterPro" id="IPR003439">
    <property type="entry name" value="ABC_transporter-like_ATP-bd"/>
</dbReference>
<keyword evidence="7" id="KW-0472">Membrane</keyword>
<keyword evidence="12" id="KW-1185">Reference proteome</keyword>
<keyword evidence="2" id="KW-0813">Transport</keyword>
<evidence type="ECO:0000256" key="7">
    <source>
        <dbReference type="ARBA" id="ARBA00023136"/>
    </source>
</evidence>
<name>A0A917BN02_9ACTN</name>
<dbReference type="EMBL" id="BMKQ01000001">
    <property type="protein sequence ID" value="GGF50079.1"/>
    <property type="molecule type" value="Genomic_DNA"/>
</dbReference>
<dbReference type="InterPro" id="IPR003593">
    <property type="entry name" value="AAA+_ATPase"/>
</dbReference>
<evidence type="ECO:0000256" key="5">
    <source>
        <dbReference type="ARBA" id="ARBA00022840"/>
    </source>
</evidence>
<evidence type="ECO:0000313" key="12">
    <source>
        <dbReference type="Proteomes" id="UP000649179"/>
    </source>
</evidence>
<comment type="subcellular location">
    <subcellularLocation>
        <location evidence="1">Cell membrane</location>
        <topology evidence="1">Peripheral membrane protein</topology>
        <orientation evidence="1">Cytoplasmic side</orientation>
    </subcellularLocation>
</comment>
<dbReference type="GO" id="GO:0005886">
    <property type="term" value="C:plasma membrane"/>
    <property type="evidence" value="ECO:0007669"/>
    <property type="project" value="UniProtKB-SubCell"/>
</dbReference>
<keyword evidence="4" id="KW-0547">Nucleotide-binding</keyword>
<dbReference type="GO" id="GO:0046677">
    <property type="term" value="P:response to antibiotic"/>
    <property type="evidence" value="ECO:0007669"/>
    <property type="project" value="UniProtKB-KW"/>
</dbReference>
<proteinExistence type="inferred from homology"/>
<dbReference type="FunFam" id="3.40.50.300:FF:000589">
    <property type="entry name" value="ABC transporter, ATP-binding subunit"/>
    <property type="match status" value="1"/>
</dbReference>
<comment type="similarity">
    <text evidence="9">Belongs to the ABC transporter superfamily. Drug exporter-1 (DrugE1) (TC 3.A.1.105) family.</text>
</comment>
<sequence length="333" mass="35476">MVTEQSAPAVRAEGLVKVLGGRRVVDGVDLEVPAGTVHALLGPNGAGKTTTVRLVTTLLRPDEGTAVVAGHDVRSAPDAARASLGLSGQYSAVDERLSGYENLQMLGRLYGLSRPASRDRANELLERFRLDDIGPRRVGAYSGGMKRRLDLAAALVARPQVVVLDEPTTGLDPRSRLDMWGVIEDLLTDGVAVLLTTQYLEEADRLADIITVIDEGRIIARGTSTELKDRVQGSRLEVQVDPDSSLETAAAALRRSGTGDSSVDERTRRVEVAVDGGPSVAMRALRALEDDGVTLTDVALHRSTLDDVFLALTGHPPAEDEAAYDEEPAEVAS</sequence>
<evidence type="ECO:0000256" key="8">
    <source>
        <dbReference type="ARBA" id="ARBA00023251"/>
    </source>
</evidence>
<comment type="caution">
    <text evidence="11">The sequence shown here is derived from an EMBL/GenBank/DDBJ whole genome shotgun (WGS) entry which is preliminary data.</text>
</comment>
<evidence type="ECO:0000256" key="4">
    <source>
        <dbReference type="ARBA" id="ARBA00022741"/>
    </source>
</evidence>
<dbReference type="PROSITE" id="PS00211">
    <property type="entry name" value="ABC_TRANSPORTER_1"/>
    <property type="match status" value="1"/>
</dbReference>
<dbReference type="NCBIfam" id="TIGR01188">
    <property type="entry name" value="drrA"/>
    <property type="match status" value="1"/>
</dbReference>
<keyword evidence="5 11" id="KW-0067">ATP-binding</keyword>
<keyword evidence="8" id="KW-0046">Antibiotic resistance</keyword>
<reference evidence="11" key="2">
    <citation type="submission" date="2020-09" db="EMBL/GenBank/DDBJ databases">
        <authorList>
            <person name="Sun Q."/>
            <person name="Zhou Y."/>
        </authorList>
    </citation>
    <scope>NUCLEOTIDE SEQUENCE</scope>
    <source>
        <strain evidence="11">CGMCC 1.16067</strain>
    </source>
</reference>
<dbReference type="PROSITE" id="PS50893">
    <property type="entry name" value="ABC_TRANSPORTER_2"/>
    <property type="match status" value="1"/>
</dbReference>
<dbReference type="GO" id="GO:1900753">
    <property type="term" value="P:doxorubicin transport"/>
    <property type="evidence" value="ECO:0007669"/>
    <property type="project" value="InterPro"/>
</dbReference>
<gene>
    <name evidence="11" type="ORF">GCM10011519_25070</name>
</gene>
<dbReference type="InterPro" id="IPR050763">
    <property type="entry name" value="ABC_transporter_ATP-binding"/>
</dbReference>
<dbReference type="InterPro" id="IPR005894">
    <property type="entry name" value="DrrA"/>
</dbReference>
<dbReference type="InterPro" id="IPR027417">
    <property type="entry name" value="P-loop_NTPase"/>
</dbReference>
<dbReference type="Proteomes" id="UP000649179">
    <property type="component" value="Unassembled WGS sequence"/>
</dbReference>
<dbReference type="GO" id="GO:0016887">
    <property type="term" value="F:ATP hydrolysis activity"/>
    <property type="evidence" value="ECO:0007669"/>
    <property type="project" value="InterPro"/>
</dbReference>
<protein>
    <submittedName>
        <fullName evidence="11">Daunorubicin resistance protein DrrA family ABC transporter ATP-binding protein</fullName>
    </submittedName>
</protein>
<dbReference type="InterPro" id="IPR017871">
    <property type="entry name" value="ABC_transporter-like_CS"/>
</dbReference>
<evidence type="ECO:0000256" key="9">
    <source>
        <dbReference type="ARBA" id="ARBA00049985"/>
    </source>
</evidence>
<organism evidence="11 12">
    <name type="scientific">Marmoricola endophyticus</name>
    <dbReference type="NCBI Taxonomy" id="2040280"/>
    <lineage>
        <taxon>Bacteria</taxon>
        <taxon>Bacillati</taxon>
        <taxon>Actinomycetota</taxon>
        <taxon>Actinomycetes</taxon>
        <taxon>Propionibacteriales</taxon>
        <taxon>Nocardioidaceae</taxon>
        <taxon>Marmoricola</taxon>
    </lineage>
</organism>
<evidence type="ECO:0000256" key="6">
    <source>
        <dbReference type="ARBA" id="ARBA00022967"/>
    </source>
</evidence>
<evidence type="ECO:0000259" key="10">
    <source>
        <dbReference type="PROSITE" id="PS50893"/>
    </source>
</evidence>
<dbReference type="SUPFAM" id="SSF52540">
    <property type="entry name" value="P-loop containing nucleoside triphosphate hydrolases"/>
    <property type="match status" value="1"/>
</dbReference>
<dbReference type="AlphaFoldDB" id="A0A917BN02"/>
<dbReference type="GO" id="GO:0005524">
    <property type="term" value="F:ATP binding"/>
    <property type="evidence" value="ECO:0007669"/>
    <property type="project" value="UniProtKB-KW"/>
</dbReference>
<dbReference type="PANTHER" id="PTHR42711">
    <property type="entry name" value="ABC TRANSPORTER ATP-BINDING PROTEIN"/>
    <property type="match status" value="1"/>
</dbReference>
<keyword evidence="6" id="KW-1278">Translocase</keyword>
<keyword evidence="3" id="KW-1003">Cell membrane</keyword>
<dbReference type="Pfam" id="PF00005">
    <property type="entry name" value="ABC_tran"/>
    <property type="match status" value="1"/>
</dbReference>
<dbReference type="SMART" id="SM00382">
    <property type="entry name" value="AAA"/>
    <property type="match status" value="1"/>
</dbReference>
<evidence type="ECO:0000256" key="1">
    <source>
        <dbReference type="ARBA" id="ARBA00004413"/>
    </source>
</evidence>
<evidence type="ECO:0000256" key="3">
    <source>
        <dbReference type="ARBA" id="ARBA00022475"/>
    </source>
</evidence>
<dbReference type="PANTHER" id="PTHR42711:SF19">
    <property type="entry name" value="DOXORUBICIN RESISTANCE ATP-BINDING PROTEIN DRRA"/>
    <property type="match status" value="1"/>
</dbReference>
<evidence type="ECO:0000313" key="11">
    <source>
        <dbReference type="EMBL" id="GGF50079.1"/>
    </source>
</evidence>
<dbReference type="GO" id="GO:0043215">
    <property type="term" value="P:daunorubicin transport"/>
    <property type="evidence" value="ECO:0007669"/>
    <property type="project" value="InterPro"/>
</dbReference>